<keyword evidence="2" id="KW-0732">Signal</keyword>
<sequence length="335" mass="35046">MTRVHRLMALLSLSRNFAPALGHVNRDYGYGDQSLSQPTVTATLTTTAVSTVTVDGSICDTLYIPTTVTVYTDCSFTLDPSSVSGLPLGSYSSQGPWTNITSAPDAPCTHDFPISSVVPSNFSSTLGWNHTTVTSLPTLTGTSGTTIETADPIGTSSAHWTNSTRSSTAEEDWTSVLTLTVTSSAMVTVNATVTSGYSAPSGFSTGTGLPGHSPSDIPTSYHPSLTYQTTTRGKLATCFLMLSKLTLPQHHPAQPRLTRPRTDPRPGLGRPFPPTRGPFRQAGTPAPSRARQPTPPPTPSSPPKPTTPSSPPPPPPSPPGPTRPQPQVGPAPLPA</sequence>
<evidence type="ECO:0000313" key="3">
    <source>
        <dbReference type="EMBL" id="KAK3297141.1"/>
    </source>
</evidence>
<feature type="signal peptide" evidence="2">
    <location>
        <begin position="1"/>
        <end position="22"/>
    </location>
</feature>
<organism evidence="3 4">
    <name type="scientific">Chaetomium fimeti</name>
    <dbReference type="NCBI Taxonomy" id="1854472"/>
    <lineage>
        <taxon>Eukaryota</taxon>
        <taxon>Fungi</taxon>
        <taxon>Dikarya</taxon>
        <taxon>Ascomycota</taxon>
        <taxon>Pezizomycotina</taxon>
        <taxon>Sordariomycetes</taxon>
        <taxon>Sordariomycetidae</taxon>
        <taxon>Sordariales</taxon>
        <taxon>Chaetomiaceae</taxon>
        <taxon>Chaetomium</taxon>
    </lineage>
</organism>
<evidence type="ECO:0000313" key="4">
    <source>
        <dbReference type="Proteomes" id="UP001278766"/>
    </source>
</evidence>
<feature type="compositionally biased region" description="Polar residues" evidence="1">
    <location>
        <begin position="216"/>
        <end position="225"/>
    </location>
</feature>
<name>A0AAE0HK85_9PEZI</name>
<feature type="compositionally biased region" description="Polar residues" evidence="1">
    <location>
        <begin position="154"/>
        <end position="167"/>
    </location>
</feature>
<reference evidence="3" key="1">
    <citation type="journal article" date="2023" name="Mol. Phylogenet. Evol.">
        <title>Genome-scale phylogeny and comparative genomics of the fungal order Sordariales.</title>
        <authorList>
            <person name="Hensen N."/>
            <person name="Bonometti L."/>
            <person name="Westerberg I."/>
            <person name="Brannstrom I.O."/>
            <person name="Guillou S."/>
            <person name="Cros-Aarteil S."/>
            <person name="Calhoun S."/>
            <person name="Haridas S."/>
            <person name="Kuo A."/>
            <person name="Mondo S."/>
            <person name="Pangilinan J."/>
            <person name="Riley R."/>
            <person name="LaButti K."/>
            <person name="Andreopoulos B."/>
            <person name="Lipzen A."/>
            <person name="Chen C."/>
            <person name="Yan M."/>
            <person name="Daum C."/>
            <person name="Ng V."/>
            <person name="Clum A."/>
            <person name="Steindorff A."/>
            <person name="Ohm R.A."/>
            <person name="Martin F."/>
            <person name="Silar P."/>
            <person name="Natvig D.O."/>
            <person name="Lalanne C."/>
            <person name="Gautier V."/>
            <person name="Ament-Velasquez S.L."/>
            <person name="Kruys A."/>
            <person name="Hutchinson M.I."/>
            <person name="Powell A.J."/>
            <person name="Barry K."/>
            <person name="Miller A.N."/>
            <person name="Grigoriev I.V."/>
            <person name="Debuchy R."/>
            <person name="Gladieux P."/>
            <person name="Hiltunen Thoren M."/>
            <person name="Johannesson H."/>
        </authorList>
    </citation>
    <scope>NUCLEOTIDE SEQUENCE</scope>
    <source>
        <strain evidence="3">CBS 168.71</strain>
    </source>
</reference>
<feature type="region of interest" description="Disordered" evidence="1">
    <location>
        <begin position="250"/>
        <end position="335"/>
    </location>
</feature>
<feature type="chain" id="PRO_5042177065" evidence="2">
    <location>
        <begin position="23"/>
        <end position="335"/>
    </location>
</feature>
<dbReference type="GeneID" id="87840423"/>
<proteinExistence type="predicted"/>
<protein>
    <submittedName>
        <fullName evidence="3">Uncharacterized protein</fullName>
    </submittedName>
</protein>
<feature type="region of interest" description="Disordered" evidence="1">
    <location>
        <begin position="143"/>
        <end position="167"/>
    </location>
</feature>
<gene>
    <name evidence="3" type="ORF">B0H64DRAFT_391435</name>
</gene>
<dbReference type="RefSeq" id="XP_062660655.1">
    <property type="nucleotide sequence ID" value="XM_062803475.1"/>
</dbReference>
<dbReference type="PRINTS" id="PR01217">
    <property type="entry name" value="PRICHEXTENSN"/>
</dbReference>
<feature type="compositionally biased region" description="Pro residues" evidence="1">
    <location>
        <begin position="293"/>
        <end position="335"/>
    </location>
</feature>
<evidence type="ECO:0000256" key="1">
    <source>
        <dbReference type="SAM" id="MobiDB-lite"/>
    </source>
</evidence>
<feature type="region of interest" description="Disordered" evidence="1">
    <location>
        <begin position="205"/>
        <end position="225"/>
    </location>
</feature>
<keyword evidence="4" id="KW-1185">Reference proteome</keyword>
<dbReference type="EMBL" id="JAUEPN010000003">
    <property type="protein sequence ID" value="KAK3297141.1"/>
    <property type="molecule type" value="Genomic_DNA"/>
</dbReference>
<comment type="caution">
    <text evidence="3">The sequence shown here is derived from an EMBL/GenBank/DDBJ whole genome shotgun (WGS) entry which is preliminary data.</text>
</comment>
<evidence type="ECO:0000256" key="2">
    <source>
        <dbReference type="SAM" id="SignalP"/>
    </source>
</evidence>
<dbReference type="Proteomes" id="UP001278766">
    <property type="component" value="Unassembled WGS sequence"/>
</dbReference>
<accession>A0AAE0HK85</accession>
<dbReference type="AlphaFoldDB" id="A0AAE0HK85"/>
<feature type="compositionally biased region" description="Low complexity" evidence="1">
    <location>
        <begin position="277"/>
        <end position="292"/>
    </location>
</feature>
<reference evidence="3" key="2">
    <citation type="submission" date="2023-06" db="EMBL/GenBank/DDBJ databases">
        <authorList>
            <consortium name="Lawrence Berkeley National Laboratory"/>
            <person name="Haridas S."/>
            <person name="Hensen N."/>
            <person name="Bonometti L."/>
            <person name="Westerberg I."/>
            <person name="Brannstrom I.O."/>
            <person name="Guillou S."/>
            <person name="Cros-Aarteil S."/>
            <person name="Calhoun S."/>
            <person name="Kuo A."/>
            <person name="Mondo S."/>
            <person name="Pangilinan J."/>
            <person name="Riley R."/>
            <person name="Labutti K."/>
            <person name="Andreopoulos B."/>
            <person name="Lipzen A."/>
            <person name="Chen C."/>
            <person name="Yanf M."/>
            <person name="Daum C."/>
            <person name="Ng V."/>
            <person name="Clum A."/>
            <person name="Steindorff A."/>
            <person name="Ohm R."/>
            <person name="Martin F."/>
            <person name="Silar P."/>
            <person name="Natvig D."/>
            <person name="Lalanne C."/>
            <person name="Gautier V."/>
            <person name="Ament-Velasquez S.L."/>
            <person name="Kruys A."/>
            <person name="Hutchinson M.I."/>
            <person name="Powell A.J."/>
            <person name="Barry K."/>
            <person name="Miller A.N."/>
            <person name="Grigoriev I.V."/>
            <person name="Debuchy R."/>
            <person name="Gladieux P."/>
            <person name="Thoren M.H."/>
            <person name="Johannesson H."/>
        </authorList>
    </citation>
    <scope>NUCLEOTIDE SEQUENCE</scope>
    <source>
        <strain evidence="3">CBS 168.71</strain>
    </source>
</reference>